<keyword evidence="8" id="KW-0862">Zinc</keyword>
<gene>
    <name evidence="14" type="ORF">A9Z42_0091870</name>
</gene>
<keyword evidence="6 10" id="KW-0863">Zinc-finger</keyword>
<dbReference type="GO" id="GO:0030915">
    <property type="term" value="C:Smc5-Smc6 complex"/>
    <property type="evidence" value="ECO:0007669"/>
    <property type="project" value="InterPro"/>
</dbReference>
<dbReference type="GO" id="GO:0016925">
    <property type="term" value="P:protein sumoylation"/>
    <property type="evidence" value="ECO:0007669"/>
    <property type="project" value="UniProtKB-UniPathway"/>
</dbReference>
<protein>
    <recommendedName>
        <fullName evidence="13">SP-RING-type domain-containing protein</fullName>
    </recommendedName>
</protein>
<dbReference type="InterPro" id="IPR004181">
    <property type="entry name" value="Znf_MIZ"/>
</dbReference>
<dbReference type="GO" id="GO:0000724">
    <property type="term" value="P:double-strand break repair via homologous recombination"/>
    <property type="evidence" value="ECO:0007669"/>
    <property type="project" value="InterPro"/>
</dbReference>
<evidence type="ECO:0000256" key="2">
    <source>
        <dbReference type="ARBA" id="ARBA00004718"/>
    </source>
</evidence>
<dbReference type="UniPathway" id="UPA00886"/>
<comment type="subcellular location">
    <subcellularLocation>
        <location evidence="1">Nucleus</location>
    </subcellularLocation>
</comment>
<feature type="region of interest" description="Disordered" evidence="12">
    <location>
        <begin position="1"/>
        <end position="36"/>
    </location>
</feature>
<evidence type="ECO:0000259" key="13">
    <source>
        <dbReference type="PROSITE" id="PS51044"/>
    </source>
</evidence>
<evidence type="ECO:0000313" key="14">
    <source>
        <dbReference type="EMBL" id="OTA08234.1"/>
    </source>
</evidence>
<dbReference type="SUPFAM" id="SSF57850">
    <property type="entry name" value="RING/U-box"/>
    <property type="match status" value="1"/>
</dbReference>
<organism evidence="14 15">
    <name type="scientific">Trichoderma parareesei</name>
    <name type="common">Filamentous fungus</name>
    <dbReference type="NCBI Taxonomy" id="858221"/>
    <lineage>
        <taxon>Eukaryota</taxon>
        <taxon>Fungi</taxon>
        <taxon>Dikarya</taxon>
        <taxon>Ascomycota</taxon>
        <taxon>Pezizomycotina</taxon>
        <taxon>Sordariomycetes</taxon>
        <taxon>Hypocreomycetidae</taxon>
        <taxon>Hypocreales</taxon>
        <taxon>Hypocreaceae</taxon>
        <taxon>Trichoderma</taxon>
    </lineage>
</organism>
<dbReference type="EMBL" id="LFMI01000831">
    <property type="protein sequence ID" value="OTA08234.1"/>
    <property type="molecule type" value="Genomic_DNA"/>
</dbReference>
<keyword evidence="9" id="KW-0539">Nucleus</keyword>
<feature type="region of interest" description="Disordered" evidence="12">
    <location>
        <begin position="248"/>
        <end position="282"/>
    </location>
</feature>
<evidence type="ECO:0000256" key="10">
    <source>
        <dbReference type="PROSITE-ProRule" id="PRU00452"/>
    </source>
</evidence>
<evidence type="ECO:0000256" key="3">
    <source>
        <dbReference type="ARBA" id="ARBA00008212"/>
    </source>
</evidence>
<dbReference type="Pfam" id="PF11789">
    <property type="entry name" value="zf-Nse"/>
    <property type="match status" value="1"/>
</dbReference>
<feature type="domain" description="SP-RING-type" evidence="13">
    <location>
        <begin position="284"/>
        <end position="369"/>
    </location>
</feature>
<evidence type="ECO:0000256" key="6">
    <source>
        <dbReference type="ARBA" id="ARBA00022771"/>
    </source>
</evidence>
<evidence type="ECO:0000313" key="15">
    <source>
        <dbReference type="Proteomes" id="UP000219286"/>
    </source>
</evidence>
<dbReference type="Gene3D" id="3.30.40.10">
    <property type="entry name" value="Zinc/RING finger domain, C3HC4 (zinc finger)"/>
    <property type="match status" value="1"/>
</dbReference>
<name>A0A2H3AB38_TRIPA</name>
<dbReference type="Proteomes" id="UP000219286">
    <property type="component" value="Unassembled WGS sequence"/>
</dbReference>
<dbReference type="GO" id="GO:0061665">
    <property type="term" value="F:SUMO ligase activity"/>
    <property type="evidence" value="ECO:0007669"/>
    <property type="project" value="TreeGrafter"/>
</dbReference>
<dbReference type="InterPro" id="IPR013083">
    <property type="entry name" value="Znf_RING/FYVE/PHD"/>
</dbReference>
<accession>A0A2H3AB38</accession>
<dbReference type="PANTHER" id="PTHR21330:SF1">
    <property type="entry name" value="E3 SUMO-PROTEIN LIGASE NSE2"/>
    <property type="match status" value="1"/>
</dbReference>
<feature type="region of interest" description="Disordered" evidence="12">
    <location>
        <begin position="162"/>
        <end position="203"/>
    </location>
</feature>
<dbReference type="OrthoDB" id="26899at2759"/>
<feature type="compositionally biased region" description="Low complexity" evidence="12">
    <location>
        <begin position="11"/>
        <end position="28"/>
    </location>
</feature>
<keyword evidence="15" id="KW-1185">Reference proteome</keyword>
<dbReference type="PROSITE" id="PS51044">
    <property type="entry name" value="ZF_SP_RING"/>
    <property type="match status" value="1"/>
</dbReference>
<evidence type="ECO:0000256" key="11">
    <source>
        <dbReference type="SAM" id="Coils"/>
    </source>
</evidence>
<dbReference type="AlphaFoldDB" id="A0A2H3AB38"/>
<dbReference type="CDD" id="cd16651">
    <property type="entry name" value="SPL-RING_NSE2"/>
    <property type="match status" value="1"/>
</dbReference>
<keyword evidence="5" id="KW-0479">Metal-binding</keyword>
<keyword evidence="4" id="KW-0808">Transferase</keyword>
<evidence type="ECO:0000256" key="5">
    <source>
        <dbReference type="ARBA" id="ARBA00022723"/>
    </source>
</evidence>
<sequence length="411" mass="46559">MSRRLLNRGRAAASSSTSNSTTTTSTTALPDYEPLSFPLSQTARKELIELSNNRGTAPYESQLKESIRHLGGSVGDLNERLRRGQDRLAALRERREEKGTAKTAEEERLEKELPEFEKEVERLTRDSERALRDLIDRKAELEDEAAVLQDISTTATTSTIGLARGAAASQGRRRPANVVGGGDDEDERDQKNNIEEEEEEQAVASVIDTFRELRAKKRAEYNGLSAHERYALNNDYVGFKKLWHEAAAGEDGPPLPDASRWFSSNGEPDMTVPSRDGQNGSLDDDDDVAVSRENLSINCPLTLLPMKEPYRSRKCPHAFEKAAILDYLPLRGERQCPQTGCSQTFCRARFEHDFYLDEAMKRRIQRWQQAEEQNERDMDDEDDEDEANESVLLGREHQTRGSGRRVKKEER</sequence>
<feature type="region of interest" description="Disordered" evidence="12">
    <location>
        <begin position="367"/>
        <end position="411"/>
    </location>
</feature>
<proteinExistence type="inferred from homology"/>
<evidence type="ECO:0000256" key="7">
    <source>
        <dbReference type="ARBA" id="ARBA00022786"/>
    </source>
</evidence>
<evidence type="ECO:0000256" key="12">
    <source>
        <dbReference type="SAM" id="MobiDB-lite"/>
    </source>
</evidence>
<reference evidence="14 15" key="1">
    <citation type="journal article" date="2015" name="Genome Announc.">
        <title>Genome sequence and annotation of Trichoderma parareesei, the ancestor of the cellulase producer Trichoderma reesei.</title>
        <authorList>
            <person name="Yang D."/>
            <person name="Pomraning K."/>
            <person name="Kopchinskiy A."/>
            <person name="Karimi Aghcheh R."/>
            <person name="Atanasova L."/>
            <person name="Chenthamara K."/>
            <person name="Baker S.E."/>
            <person name="Zhang R."/>
            <person name="Shen Q."/>
            <person name="Freitag M."/>
            <person name="Kubicek C.P."/>
            <person name="Druzhinina I.S."/>
        </authorList>
    </citation>
    <scope>NUCLEOTIDE SEQUENCE [LARGE SCALE GENOMIC DNA]</scope>
    <source>
        <strain evidence="14 15">CBS 125925</strain>
    </source>
</reference>
<comment type="caution">
    <text evidence="14">The sequence shown here is derived from an EMBL/GenBank/DDBJ whole genome shotgun (WGS) entry which is preliminary data.</text>
</comment>
<evidence type="ECO:0000256" key="4">
    <source>
        <dbReference type="ARBA" id="ARBA00022679"/>
    </source>
</evidence>
<evidence type="ECO:0000256" key="9">
    <source>
        <dbReference type="ARBA" id="ARBA00023242"/>
    </source>
</evidence>
<comment type="pathway">
    <text evidence="2">Protein modification; protein sumoylation.</text>
</comment>
<keyword evidence="11" id="KW-0175">Coiled coil</keyword>
<dbReference type="GO" id="GO:0008270">
    <property type="term" value="F:zinc ion binding"/>
    <property type="evidence" value="ECO:0007669"/>
    <property type="project" value="UniProtKB-KW"/>
</dbReference>
<feature type="coiled-coil region" evidence="11">
    <location>
        <begin position="74"/>
        <end position="151"/>
    </location>
</feature>
<keyword evidence="7" id="KW-0833">Ubl conjugation pathway</keyword>
<evidence type="ECO:0000256" key="8">
    <source>
        <dbReference type="ARBA" id="ARBA00022833"/>
    </source>
</evidence>
<comment type="similarity">
    <text evidence="3">Belongs to the NSE2 family.</text>
</comment>
<dbReference type="GO" id="GO:0005634">
    <property type="term" value="C:nucleus"/>
    <property type="evidence" value="ECO:0007669"/>
    <property type="project" value="UniProtKB-SubCell"/>
</dbReference>
<dbReference type="InterPro" id="IPR026846">
    <property type="entry name" value="Nse2(Mms21)"/>
</dbReference>
<feature type="compositionally biased region" description="Basic residues" evidence="12">
    <location>
        <begin position="402"/>
        <end position="411"/>
    </location>
</feature>
<evidence type="ECO:0000256" key="1">
    <source>
        <dbReference type="ARBA" id="ARBA00004123"/>
    </source>
</evidence>
<dbReference type="PANTHER" id="PTHR21330">
    <property type="entry name" value="E3 SUMO-PROTEIN LIGASE NSE2"/>
    <property type="match status" value="1"/>
</dbReference>
<feature type="compositionally biased region" description="Acidic residues" evidence="12">
    <location>
        <begin position="372"/>
        <end position="388"/>
    </location>
</feature>